<keyword evidence="1" id="KW-0862">Zinc</keyword>
<dbReference type="Gene3D" id="3.30.160.60">
    <property type="entry name" value="Classic Zinc Finger"/>
    <property type="match status" value="1"/>
</dbReference>
<dbReference type="AlphaFoldDB" id="A0A5N6M8A6"/>
<feature type="region of interest" description="Disordered" evidence="2">
    <location>
        <begin position="124"/>
        <end position="149"/>
    </location>
</feature>
<comment type="caution">
    <text evidence="4">The sequence shown here is derived from an EMBL/GenBank/DDBJ whole genome shotgun (WGS) entry which is preliminary data.</text>
</comment>
<dbReference type="Pfam" id="PF13912">
    <property type="entry name" value="zf-C2H2_6"/>
    <property type="match status" value="3"/>
</dbReference>
<feature type="domain" description="C2H2-type" evidence="3">
    <location>
        <begin position="156"/>
        <end position="183"/>
    </location>
</feature>
<dbReference type="EMBL" id="SZYD01000017">
    <property type="protein sequence ID" value="KAD3069233.1"/>
    <property type="molecule type" value="Genomic_DNA"/>
</dbReference>
<keyword evidence="1" id="KW-0479">Metal-binding</keyword>
<dbReference type="InterPro" id="IPR036236">
    <property type="entry name" value="Znf_C2H2_sf"/>
</dbReference>
<dbReference type="SUPFAM" id="SSF57667">
    <property type="entry name" value="beta-beta-alpha zinc fingers"/>
    <property type="match status" value="2"/>
</dbReference>
<dbReference type="InterPro" id="IPR044303">
    <property type="entry name" value="ZAT1/4/9"/>
</dbReference>
<dbReference type="PANTHER" id="PTHR46326:SF2">
    <property type="entry name" value="ZINC FINGER PROTEIN ZAT1-RELATED"/>
    <property type="match status" value="1"/>
</dbReference>
<protein>
    <recommendedName>
        <fullName evidence="3">C2H2-type domain-containing protein</fullName>
    </recommendedName>
</protein>
<reference evidence="4 5" key="1">
    <citation type="submission" date="2019-05" db="EMBL/GenBank/DDBJ databases">
        <title>Mikania micrantha, genome provides insights into the molecular mechanism of rapid growth.</title>
        <authorList>
            <person name="Liu B."/>
        </authorList>
    </citation>
    <scope>NUCLEOTIDE SEQUENCE [LARGE SCALE GENOMIC DNA]</scope>
    <source>
        <strain evidence="4">NLD-2019</strain>
        <tissue evidence="4">Leaf</tissue>
    </source>
</reference>
<keyword evidence="1" id="KW-0863">Zinc-finger</keyword>
<feature type="compositionally biased region" description="Pro residues" evidence="2">
    <location>
        <begin position="35"/>
        <end position="46"/>
    </location>
</feature>
<dbReference type="Proteomes" id="UP000326396">
    <property type="component" value="Linkage Group LG7"/>
</dbReference>
<dbReference type="SMART" id="SM00355">
    <property type="entry name" value="ZnF_C2H2"/>
    <property type="match status" value="3"/>
</dbReference>
<evidence type="ECO:0000259" key="3">
    <source>
        <dbReference type="PROSITE" id="PS50157"/>
    </source>
</evidence>
<feature type="domain" description="C2H2-type" evidence="3">
    <location>
        <begin position="205"/>
        <end position="232"/>
    </location>
</feature>
<dbReference type="OrthoDB" id="9411774at2759"/>
<evidence type="ECO:0000313" key="5">
    <source>
        <dbReference type="Proteomes" id="UP000326396"/>
    </source>
</evidence>
<dbReference type="PROSITE" id="PS00028">
    <property type="entry name" value="ZINC_FINGER_C2H2_1"/>
    <property type="match status" value="3"/>
</dbReference>
<feature type="region of interest" description="Disordered" evidence="2">
    <location>
        <begin position="27"/>
        <end position="84"/>
    </location>
</feature>
<dbReference type="GO" id="GO:0006355">
    <property type="term" value="P:regulation of DNA-templated transcription"/>
    <property type="evidence" value="ECO:0007669"/>
    <property type="project" value="InterPro"/>
</dbReference>
<accession>A0A5N6M8A6</accession>
<evidence type="ECO:0000256" key="2">
    <source>
        <dbReference type="SAM" id="MobiDB-lite"/>
    </source>
</evidence>
<keyword evidence="5" id="KW-1185">Reference proteome</keyword>
<dbReference type="GO" id="GO:0008270">
    <property type="term" value="F:zinc ion binding"/>
    <property type="evidence" value="ECO:0007669"/>
    <property type="project" value="UniProtKB-KW"/>
</dbReference>
<name>A0A5N6M8A6_9ASTR</name>
<gene>
    <name evidence="4" type="ORF">E3N88_37113</name>
</gene>
<feature type="compositionally biased region" description="Basic and acidic residues" evidence="2">
    <location>
        <begin position="139"/>
        <end position="149"/>
    </location>
</feature>
<evidence type="ECO:0000313" key="4">
    <source>
        <dbReference type="EMBL" id="KAD3069233.1"/>
    </source>
</evidence>
<evidence type="ECO:0000256" key="1">
    <source>
        <dbReference type="PROSITE-ProRule" id="PRU00042"/>
    </source>
</evidence>
<sequence length="269" mass="30631">MEKNRCNLCLKSFANGRALGGHMRSHMRNLHVNPNPKPPPQPPPHSPSSSSDEITSDLSRNSTVRERSKRVGGQQHFHGINRYKNQNQFQYMKKSTTDESLISDASPEEVVAYCLLMLSRDKWTDEQEEEENDDESESDSDRELIKAKRSPTRDNYRCEACNKVFRSYQALGGHISSHKKIKLNHQFHHNSNQQRINVSFEDKIYECHVCFKVFASGQALGGHKRSHATAKQAVKQSINLIDLNLPAPSDVEDEFSQIVDSDVEIGELQ</sequence>
<dbReference type="PROSITE" id="PS50157">
    <property type="entry name" value="ZINC_FINGER_C2H2_2"/>
    <property type="match status" value="3"/>
</dbReference>
<proteinExistence type="predicted"/>
<dbReference type="PANTHER" id="PTHR46326">
    <property type="entry name" value="ZINC FINGER PROTEIN ZAT1-RELATED"/>
    <property type="match status" value="1"/>
</dbReference>
<feature type="domain" description="C2H2-type" evidence="3">
    <location>
        <begin position="4"/>
        <end position="36"/>
    </location>
</feature>
<feature type="compositionally biased region" description="Acidic residues" evidence="2">
    <location>
        <begin position="126"/>
        <end position="138"/>
    </location>
</feature>
<organism evidence="4 5">
    <name type="scientific">Mikania micrantha</name>
    <name type="common">bitter vine</name>
    <dbReference type="NCBI Taxonomy" id="192012"/>
    <lineage>
        <taxon>Eukaryota</taxon>
        <taxon>Viridiplantae</taxon>
        <taxon>Streptophyta</taxon>
        <taxon>Embryophyta</taxon>
        <taxon>Tracheophyta</taxon>
        <taxon>Spermatophyta</taxon>
        <taxon>Magnoliopsida</taxon>
        <taxon>eudicotyledons</taxon>
        <taxon>Gunneridae</taxon>
        <taxon>Pentapetalae</taxon>
        <taxon>asterids</taxon>
        <taxon>campanulids</taxon>
        <taxon>Asterales</taxon>
        <taxon>Asteraceae</taxon>
        <taxon>Asteroideae</taxon>
        <taxon>Heliantheae alliance</taxon>
        <taxon>Eupatorieae</taxon>
        <taxon>Mikania</taxon>
    </lineage>
</organism>
<dbReference type="InterPro" id="IPR013087">
    <property type="entry name" value="Znf_C2H2_type"/>
</dbReference>
<feature type="compositionally biased region" description="Polar residues" evidence="2">
    <location>
        <begin position="52"/>
        <end position="62"/>
    </location>
</feature>